<dbReference type="EMBL" id="CAXDID020000284">
    <property type="protein sequence ID" value="CAL6070588.1"/>
    <property type="molecule type" value="Genomic_DNA"/>
</dbReference>
<dbReference type="AlphaFoldDB" id="A0AA86UCS1"/>
<evidence type="ECO:0000313" key="3">
    <source>
        <dbReference type="EMBL" id="CAL6070588.1"/>
    </source>
</evidence>
<accession>A0AA86UCS1</accession>
<sequence length="305" mass="34884">MQAPEEHLALHYPASEYGRESGQLAKHCQESPFEELIIQNVQEAQQIKVWAQLVTTKYFSVEQRATHNPLSAYGVASGHFTRHYFELLVILTTQYVHELQHIKDYAQALAQQQAPVEHLLTHYPDSEYGISDGQVSTHCFEFQFDAFNTKVPHDQIQNKVYAEPVITVQIPEAHLETQAPVSQYGVASVHLDKHYFQLLVVFITQQLHEDDQQINVCVPVPTQYIEQVHLLTQKPGSQQGVALGHQDMHYFEFPLDALNMQKGHSVVQISYQVYPVITKQYPELHFTVQPAVSRYGQPLGHQAKH</sequence>
<dbReference type="Proteomes" id="UP001642409">
    <property type="component" value="Unassembled WGS sequence"/>
</dbReference>
<evidence type="ECO:0000313" key="5">
    <source>
        <dbReference type="Proteomes" id="UP001642409"/>
    </source>
</evidence>
<comment type="caution">
    <text evidence="1">The sequence shown here is derived from an EMBL/GenBank/DDBJ whole genome shotgun (WGS) entry which is preliminary data.</text>
</comment>
<keyword evidence="5" id="KW-1185">Reference proteome</keyword>
<organism evidence="1">
    <name type="scientific">Hexamita inflata</name>
    <dbReference type="NCBI Taxonomy" id="28002"/>
    <lineage>
        <taxon>Eukaryota</taxon>
        <taxon>Metamonada</taxon>
        <taxon>Diplomonadida</taxon>
        <taxon>Hexamitidae</taxon>
        <taxon>Hexamitinae</taxon>
        <taxon>Hexamita</taxon>
    </lineage>
</organism>
<name>A0AA86UCS1_9EUKA</name>
<reference evidence="1" key="1">
    <citation type="submission" date="2023-06" db="EMBL/GenBank/DDBJ databases">
        <authorList>
            <person name="Kurt Z."/>
        </authorList>
    </citation>
    <scope>NUCLEOTIDE SEQUENCE</scope>
</reference>
<evidence type="ECO:0000313" key="1">
    <source>
        <dbReference type="EMBL" id="CAI9945927.1"/>
    </source>
</evidence>
<dbReference type="EMBL" id="CATOUU010000754">
    <property type="protein sequence ID" value="CAI9945927.1"/>
    <property type="molecule type" value="Genomic_DNA"/>
</dbReference>
<evidence type="ECO:0000313" key="4">
    <source>
        <dbReference type="EMBL" id="CAL6070593.1"/>
    </source>
</evidence>
<evidence type="ECO:0000313" key="2">
    <source>
        <dbReference type="EMBL" id="CAI9945932.1"/>
    </source>
</evidence>
<dbReference type="EMBL" id="CAXDID020000284">
    <property type="protein sequence ID" value="CAL6070593.1"/>
    <property type="molecule type" value="Genomic_DNA"/>
</dbReference>
<dbReference type="EMBL" id="CATOUU010000754">
    <property type="protein sequence ID" value="CAI9945932.1"/>
    <property type="molecule type" value="Genomic_DNA"/>
</dbReference>
<reference evidence="3 5" key="2">
    <citation type="submission" date="2024-07" db="EMBL/GenBank/DDBJ databases">
        <authorList>
            <person name="Akdeniz Z."/>
        </authorList>
    </citation>
    <scope>NUCLEOTIDE SEQUENCE [LARGE SCALE GENOMIC DNA]</scope>
</reference>
<gene>
    <name evidence="1" type="ORF">HINF_LOCUS33572</name>
    <name evidence="2" type="ORF">HINF_LOCUS33577</name>
    <name evidence="3" type="ORF">HINF_LOCUS54605</name>
    <name evidence="4" type="ORF">HINF_LOCUS54610</name>
</gene>
<protein>
    <submittedName>
        <fullName evidence="3">Hypothetical_protein</fullName>
    </submittedName>
</protein>
<proteinExistence type="predicted"/>